<dbReference type="PANTHER" id="PTHR33777">
    <property type="entry name" value="UPF0045 PROTEIN ECM15"/>
    <property type="match status" value="1"/>
</dbReference>
<evidence type="ECO:0000313" key="3">
    <source>
        <dbReference type="EMBL" id="GAI90136.1"/>
    </source>
</evidence>
<dbReference type="InterPro" id="IPR051614">
    <property type="entry name" value="UPF0045_domain"/>
</dbReference>
<dbReference type="PANTHER" id="PTHR33777:SF1">
    <property type="entry name" value="UPF0045 PROTEIN ECM15"/>
    <property type="match status" value="1"/>
</dbReference>
<sequence length="95" mass="10469">MIIAQLSIAPIGKEVSVSKYVKLVIETLKKGNVKFETNAMATVIETEDLKTLFDVVEKAHNVVIASGAERVITELKIDDRRDKDATITSKLNALK</sequence>
<dbReference type="NCBIfam" id="TIGR00106">
    <property type="entry name" value="MTH1187 family thiamine-binding protein"/>
    <property type="match status" value="1"/>
</dbReference>
<proteinExistence type="inferred from homology"/>
<comment type="similarity">
    <text evidence="1">Belongs to the UPF0045 family.</text>
</comment>
<protein>
    <recommendedName>
        <fullName evidence="2">Thiamine-binding protein domain-containing protein</fullName>
    </recommendedName>
</protein>
<dbReference type="Gene3D" id="3.30.70.930">
    <property type="match status" value="1"/>
</dbReference>
<organism evidence="3">
    <name type="scientific">marine sediment metagenome</name>
    <dbReference type="NCBI Taxonomy" id="412755"/>
    <lineage>
        <taxon>unclassified sequences</taxon>
        <taxon>metagenomes</taxon>
        <taxon>ecological metagenomes</taxon>
    </lineage>
</organism>
<dbReference type="EMBL" id="BARW01022949">
    <property type="protein sequence ID" value="GAI90136.1"/>
    <property type="molecule type" value="Genomic_DNA"/>
</dbReference>
<dbReference type="AlphaFoldDB" id="X1TFL0"/>
<name>X1TFL0_9ZZZZ</name>
<accession>X1TFL0</accession>
<evidence type="ECO:0000256" key="1">
    <source>
        <dbReference type="ARBA" id="ARBA00010272"/>
    </source>
</evidence>
<dbReference type="GO" id="GO:0005829">
    <property type="term" value="C:cytosol"/>
    <property type="evidence" value="ECO:0007669"/>
    <property type="project" value="TreeGrafter"/>
</dbReference>
<gene>
    <name evidence="3" type="ORF">S12H4_38174</name>
</gene>
<dbReference type="Pfam" id="PF01910">
    <property type="entry name" value="Thiamine_BP"/>
    <property type="match status" value="1"/>
</dbReference>
<feature type="domain" description="Thiamine-binding protein" evidence="2">
    <location>
        <begin position="4"/>
        <end position="94"/>
    </location>
</feature>
<reference evidence="3" key="1">
    <citation type="journal article" date="2014" name="Front. Microbiol.">
        <title>High frequency of phylogenetically diverse reductive dehalogenase-homologous genes in deep subseafloor sedimentary metagenomes.</title>
        <authorList>
            <person name="Kawai M."/>
            <person name="Futagami T."/>
            <person name="Toyoda A."/>
            <person name="Takaki Y."/>
            <person name="Nishi S."/>
            <person name="Hori S."/>
            <person name="Arai W."/>
            <person name="Tsubouchi T."/>
            <person name="Morono Y."/>
            <person name="Uchiyama I."/>
            <person name="Ito T."/>
            <person name="Fujiyama A."/>
            <person name="Inagaki F."/>
            <person name="Takami H."/>
        </authorList>
    </citation>
    <scope>NUCLEOTIDE SEQUENCE</scope>
    <source>
        <strain evidence="3">Expedition CK06-06</strain>
    </source>
</reference>
<dbReference type="InterPro" id="IPR029756">
    <property type="entry name" value="MTH1187/YkoF-like"/>
</dbReference>
<evidence type="ECO:0000259" key="2">
    <source>
        <dbReference type="Pfam" id="PF01910"/>
    </source>
</evidence>
<comment type="caution">
    <text evidence="3">The sequence shown here is derived from an EMBL/GenBank/DDBJ whole genome shotgun (WGS) entry which is preliminary data.</text>
</comment>
<dbReference type="SUPFAM" id="SSF89957">
    <property type="entry name" value="MTH1187/YkoF-like"/>
    <property type="match status" value="1"/>
</dbReference>
<dbReference type="InterPro" id="IPR002767">
    <property type="entry name" value="Thiamine_BP"/>
</dbReference>